<comment type="caution">
    <text evidence="7">The sequence shown here is derived from an EMBL/GenBank/DDBJ whole genome shotgun (WGS) entry which is preliminary data.</text>
</comment>
<keyword evidence="8" id="KW-1185">Reference proteome</keyword>
<name>A0A367EP00_9ACTN</name>
<feature type="domain" description="Maltokinase N-terminal cap" evidence="6">
    <location>
        <begin position="20"/>
        <end position="107"/>
    </location>
</feature>
<dbReference type="GO" id="GO:0016301">
    <property type="term" value="F:kinase activity"/>
    <property type="evidence" value="ECO:0007669"/>
    <property type="project" value="UniProtKB-KW"/>
</dbReference>
<keyword evidence="2" id="KW-0547">Nucleotide-binding</keyword>
<accession>A0A367EP00</accession>
<sequence length="225" mass="24000">MSIIYRTTMRPTKLELLETWLPSQPWYVSGAERAALVMAGGFRLDDPAGEVGVEFMAVTDKAGGEPVTYQVPMTYRAAPLAGADDGLIGTSDHGVLGKRWIYDATHDPVAIAQTYALVTGRAQPQDRSESDTADRTVGVRAATGAPAEDAGIGEVRHGSRSSDVDLALPGDGLLRLRFLRAPRPDDVPETEDWPGHVSVSWTDLDGGPQRGLWCALVDGSVDGGE</sequence>
<proteinExistence type="predicted"/>
<evidence type="ECO:0000256" key="3">
    <source>
        <dbReference type="ARBA" id="ARBA00022777"/>
    </source>
</evidence>
<feature type="region of interest" description="Disordered" evidence="5">
    <location>
        <begin position="121"/>
        <end position="164"/>
    </location>
</feature>
<evidence type="ECO:0000313" key="7">
    <source>
        <dbReference type="EMBL" id="RCG19442.1"/>
    </source>
</evidence>
<protein>
    <submittedName>
        <fullName evidence="7">1,4-alpha-glucan branching protein</fullName>
    </submittedName>
</protein>
<feature type="compositionally biased region" description="Basic and acidic residues" evidence="5">
    <location>
        <begin position="154"/>
        <end position="163"/>
    </location>
</feature>
<feature type="compositionally biased region" description="Basic and acidic residues" evidence="5">
    <location>
        <begin position="124"/>
        <end position="134"/>
    </location>
</feature>
<gene>
    <name evidence="7" type="ORF">DTL70_21910</name>
</gene>
<evidence type="ECO:0000256" key="5">
    <source>
        <dbReference type="SAM" id="MobiDB-lite"/>
    </source>
</evidence>
<dbReference type="RefSeq" id="WP_114023711.1">
    <property type="nucleotide sequence ID" value="NZ_QOIN01000048.1"/>
</dbReference>
<dbReference type="AlphaFoldDB" id="A0A367EP00"/>
<evidence type="ECO:0000256" key="4">
    <source>
        <dbReference type="ARBA" id="ARBA00022840"/>
    </source>
</evidence>
<keyword evidence="1" id="KW-0808">Transferase</keyword>
<keyword evidence="3" id="KW-0418">Kinase</keyword>
<reference evidence="7 8" key="1">
    <citation type="submission" date="2018-06" db="EMBL/GenBank/DDBJ databases">
        <title>Streptomyces reniochalinae sp. nov. and Streptomyces diacarnus sp. nov. from marine sponges.</title>
        <authorList>
            <person name="Li L."/>
        </authorList>
    </citation>
    <scope>NUCLEOTIDE SEQUENCE [LARGE SCALE GENOMIC DNA]</scope>
    <source>
        <strain evidence="7 8">LHW51701</strain>
    </source>
</reference>
<organism evidence="7 8">
    <name type="scientific">Streptomyces diacarni</name>
    <dbReference type="NCBI Taxonomy" id="2800381"/>
    <lineage>
        <taxon>Bacteria</taxon>
        <taxon>Bacillati</taxon>
        <taxon>Actinomycetota</taxon>
        <taxon>Actinomycetes</taxon>
        <taxon>Kitasatosporales</taxon>
        <taxon>Streptomycetaceae</taxon>
        <taxon>Streptomyces</taxon>
    </lineage>
</organism>
<dbReference type="Pfam" id="PF18085">
    <property type="entry name" value="Mak_N_cap"/>
    <property type="match status" value="1"/>
</dbReference>
<evidence type="ECO:0000313" key="8">
    <source>
        <dbReference type="Proteomes" id="UP000252914"/>
    </source>
</evidence>
<dbReference type="GO" id="GO:0005524">
    <property type="term" value="F:ATP binding"/>
    <property type="evidence" value="ECO:0007669"/>
    <property type="project" value="UniProtKB-KW"/>
</dbReference>
<dbReference type="InterPro" id="IPR040999">
    <property type="entry name" value="Mak_N_cap"/>
</dbReference>
<keyword evidence="4" id="KW-0067">ATP-binding</keyword>
<evidence type="ECO:0000259" key="6">
    <source>
        <dbReference type="Pfam" id="PF18085"/>
    </source>
</evidence>
<dbReference type="Proteomes" id="UP000252914">
    <property type="component" value="Unassembled WGS sequence"/>
</dbReference>
<evidence type="ECO:0000256" key="1">
    <source>
        <dbReference type="ARBA" id="ARBA00022679"/>
    </source>
</evidence>
<dbReference type="EMBL" id="QOIN01000048">
    <property type="protein sequence ID" value="RCG19442.1"/>
    <property type="molecule type" value="Genomic_DNA"/>
</dbReference>
<evidence type="ECO:0000256" key="2">
    <source>
        <dbReference type="ARBA" id="ARBA00022741"/>
    </source>
</evidence>